<name>A0A1F7GZ63_9BACT</name>
<evidence type="ECO:0000256" key="1">
    <source>
        <dbReference type="SAM" id="Phobius"/>
    </source>
</evidence>
<dbReference type="PANTHER" id="PTHR37309">
    <property type="entry name" value="SLR0284 PROTEIN"/>
    <property type="match status" value="1"/>
</dbReference>
<proteinExistence type="predicted"/>
<evidence type="ECO:0000313" key="3">
    <source>
        <dbReference type="Proteomes" id="UP000177159"/>
    </source>
</evidence>
<comment type="caution">
    <text evidence="2">The sequence shown here is derived from an EMBL/GenBank/DDBJ whole genome shotgun (WGS) entry which is preliminary data.</text>
</comment>
<protein>
    <recommendedName>
        <fullName evidence="4">Phage holin family protein</fullName>
    </recommendedName>
</protein>
<dbReference type="InterPro" id="IPR007165">
    <property type="entry name" value="Phage_holin_4_2"/>
</dbReference>
<dbReference type="Pfam" id="PF04020">
    <property type="entry name" value="Phage_holin_4_2"/>
    <property type="match status" value="1"/>
</dbReference>
<feature type="transmembrane region" description="Helical" evidence="1">
    <location>
        <begin position="5"/>
        <end position="23"/>
    </location>
</feature>
<keyword evidence="1" id="KW-0472">Membrane</keyword>
<accession>A0A1F7GZ63</accession>
<dbReference type="PANTHER" id="PTHR37309:SF1">
    <property type="entry name" value="SLR0284 PROTEIN"/>
    <property type="match status" value="1"/>
</dbReference>
<keyword evidence="1" id="KW-0812">Transmembrane</keyword>
<sequence>MVGIIIRLLVNALAIFFTAQILPGVTVDGLQSALIVAVVLGIINTFVKPILIFFTLPLTIVTLGLFTFVINALLILLASSLVPGFSVDGFLWALIFSFVLSIVSSILIWIVK</sequence>
<dbReference type="Proteomes" id="UP000177159">
    <property type="component" value="Unassembled WGS sequence"/>
</dbReference>
<organism evidence="2 3">
    <name type="scientific">Candidatus Roizmanbacteria bacterium RIFCSPHIGHO2_02_FULL_37_24</name>
    <dbReference type="NCBI Taxonomy" id="1802037"/>
    <lineage>
        <taxon>Bacteria</taxon>
        <taxon>Candidatus Roizmaniibacteriota</taxon>
    </lineage>
</organism>
<feature type="transmembrane region" description="Helical" evidence="1">
    <location>
        <begin position="90"/>
        <end position="111"/>
    </location>
</feature>
<evidence type="ECO:0008006" key="4">
    <source>
        <dbReference type="Google" id="ProtNLM"/>
    </source>
</evidence>
<feature type="transmembrane region" description="Helical" evidence="1">
    <location>
        <begin position="29"/>
        <end position="47"/>
    </location>
</feature>
<dbReference type="AlphaFoldDB" id="A0A1F7GZ63"/>
<evidence type="ECO:0000313" key="2">
    <source>
        <dbReference type="EMBL" id="OGK24044.1"/>
    </source>
</evidence>
<dbReference type="EMBL" id="MFZM01000013">
    <property type="protein sequence ID" value="OGK24044.1"/>
    <property type="molecule type" value="Genomic_DNA"/>
</dbReference>
<reference evidence="2 3" key="1">
    <citation type="journal article" date="2016" name="Nat. Commun.">
        <title>Thousands of microbial genomes shed light on interconnected biogeochemical processes in an aquifer system.</title>
        <authorList>
            <person name="Anantharaman K."/>
            <person name="Brown C.T."/>
            <person name="Hug L.A."/>
            <person name="Sharon I."/>
            <person name="Castelle C.J."/>
            <person name="Probst A.J."/>
            <person name="Thomas B.C."/>
            <person name="Singh A."/>
            <person name="Wilkins M.J."/>
            <person name="Karaoz U."/>
            <person name="Brodie E.L."/>
            <person name="Williams K.H."/>
            <person name="Hubbard S.S."/>
            <person name="Banfield J.F."/>
        </authorList>
    </citation>
    <scope>NUCLEOTIDE SEQUENCE [LARGE SCALE GENOMIC DNA]</scope>
</reference>
<gene>
    <name evidence="2" type="ORF">A3C24_02875</name>
</gene>
<keyword evidence="1" id="KW-1133">Transmembrane helix</keyword>
<feature type="transmembrane region" description="Helical" evidence="1">
    <location>
        <begin position="54"/>
        <end position="78"/>
    </location>
</feature>